<protein>
    <submittedName>
        <fullName evidence="3">Uncharacterized protein</fullName>
    </submittedName>
</protein>
<reference evidence="3" key="2">
    <citation type="submission" date="2020-09" db="EMBL/GenBank/DDBJ databases">
        <authorList>
            <person name="Sun Q."/>
            <person name="Kim S."/>
        </authorList>
    </citation>
    <scope>NUCLEOTIDE SEQUENCE</scope>
    <source>
        <strain evidence="3">KCTC 42651</strain>
    </source>
</reference>
<gene>
    <name evidence="3" type="ORF">GCM10017083_24330</name>
</gene>
<feature type="signal peptide" evidence="2">
    <location>
        <begin position="1"/>
        <end position="27"/>
    </location>
</feature>
<evidence type="ECO:0000256" key="2">
    <source>
        <dbReference type="SAM" id="SignalP"/>
    </source>
</evidence>
<proteinExistence type="predicted"/>
<name>A0A919CQY3_9PROT</name>
<dbReference type="AlphaFoldDB" id="A0A919CQY3"/>
<dbReference type="PROSITE" id="PS51257">
    <property type="entry name" value="PROKAR_LIPOPROTEIN"/>
    <property type="match status" value="1"/>
</dbReference>
<keyword evidence="2" id="KW-0732">Signal</keyword>
<feature type="chain" id="PRO_5037771340" evidence="2">
    <location>
        <begin position="28"/>
        <end position="149"/>
    </location>
</feature>
<accession>A0A919CQY3</accession>
<feature type="compositionally biased region" description="Pro residues" evidence="1">
    <location>
        <begin position="71"/>
        <end position="81"/>
    </location>
</feature>
<dbReference type="EMBL" id="BMZS01000005">
    <property type="protein sequence ID" value="GHD50720.1"/>
    <property type="molecule type" value="Genomic_DNA"/>
</dbReference>
<dbReference type="Proteomes" id="UP000630353">
    <property type="component" value="Unassembled WGS sequence"/>
</dbReference>
<feature type="region of interest" description="Disordered" evidence="1">
    <location>
        <begin position="39"/>
        <end position="149"/>
    </location>
</feature>
<feature type="compositionally biased region" description="Pro residues" evidence="1">
    <location>
        <begin position="50"/>
        <end position="59"/>
    </location>
</feature>
<evidence type="ECO:0000313" key="3">
    <source>
        <dbReference type="EMBL" id="GHD50720.1"/>
    </source>
</evidence>
<comment type="caution">
    <text evidence="3">The sequence shown here is derived from an EMBL/GenBank/DDBJ whole genome shotgun (WGS) entry which is preliminary data.</text>
</comment>
<evidence type="ECO:0000256" key="1">
    <source>
        <dbReference type="SAM" id="MobiDB-lite"/>
    </source>
</evidence>
<sequence length="149" mass="15686">MVAAPGRTAAGRIPGALAALCLTAALAAVAGCQQRAPLEPTIRPPARHPIQPPAEPRSPAPTAVDSGEPRPLTPGPNPRISPTPDMAPRVGPSVPAGTSSPRRDLEELNRDLRRQRDLLEREDPGPPAGTIDRRPGTIRRTPGTIEIPR</sequence>
<feature type="compositionally biased region" description="Low complexity" evidence="1">
    <location>
        <begin position="138"/>
        <end position="149"/>
    </location>
</feature>
<evidence type="ECO:0000313" key="4">
    <source>
        <dbReference type="Proteomes" id="UP000630353"/>
    </source>
</evidence>
<feature type="compositionally biased region" description="Basic and acidic residues" evidence="1">
    <location>
        <begin position="101"/>
        <end position="124"/>
    </location>
</feature>
<organism evidence="3 4">
    <name type="scientific">Thalassobaculum fulvum</name>
    <dbReference type="NCBI Taxonomy" id="1633335"/>
    <lineage>
        <taxon>Bacteria</taxon>
        <taxon>Pseudomonadati</taxon>
        <taxon>Pseudomonadota</taxon>
        <taxon>Alphaproteobacteria</taxon>
        <taxon>Rhodospirillales</taxon>
        <taxon>Thalassobaculaceae</taxon>
        <taxon>Thalassobaculum</taxon>
    </lineage>
</organism>
<keyword evidence="4" id="KW-1185">Reference proteome</keyword>
<reference evidence="3" key="1">
    <citation type="journal article" date="2014" name="Int. J. Syst. Evol. Microbiol.">
        <title>Complete genome sequence of Corynebacterium casei LMG S-19264T (=DSM 44701T), isolated from a smear-ripened cheese.</title>
        <authorList>
            <consortium name="US DOE Joint Genome Institute (JGI-PGF)"/>
            <person name="Walter F."/>
            <person name="Albersmeier A."/>
            <person name="Kalinowski J."/>
            <person name="Ruckert C."/>
        </authorList>
    </citation>
    <scope>NUCLEOTIDE SEQUENCE</scope>
    <source>
        <strain evidence="3">KCTC 42651</strain>
    </source>
</reference>